<feature type="region of interest" description="Disordered" evidence="1">
    <location>
        <begin position="333"/>
        <end position="367"/>
    </location>
</feature>
<dbReference type="EMBL" id="KQ474079">
    <property type="protein sequence ID" value="KPV74705.1"/>
    <property type="molecule type" value="Genomic_DNA"/>
</dbReference>
<evidence type="ECO:0000313" key="2">
    <source>
        <dbReference type="EMBL" id="KPV74705.1"/>
    </source>
</evidence>
<organism evidence="2 3">
    <name type="scientific">Rhodotorula graminis (strain WP1)</name>
    <dbReference type="NCBI Taxonomy" id="578459"/>
    <lineage>
        <taxon>Eukaryota</taxon>
        <taxon>Fungi</taxon>
        <taxon>Dikarya</taxon>
        <taxon>Basidiomycota</taxon>
        <taxon>Pucciniomycotina</taxon>
        <taxon>Microbotryomycetes</taxon>
        <taxon>Sporidiobolales</taxon>
        <taxon>Sporidiobolaceae</taxon>
        <taxon>Rhodotorula</taxon>
    </lineage>
</organism>
<dbReference type="RefSeq" id="XP_018270754.1">
    <property type="nucleotide sequence ID" value="XM_018416940.1"/>
</dbReference>
<name>A0A194S2F9_RHOGW</name>
<keyword evidence="3" id="KW-1185">Reference proteome</keyword>
<dbReference type="AlphaFoldDB" id="A0A194S2F9"/>
<evidence type="ECO:0000256" key="1">
    <source>
        <dbReference type="SAM" id="MobiDB-lite"/>
    </source>
</evidence>
<accession>A0A194S2F9</accession>
<dbReference type="Proteomes" id="UP000053890">
    <property type="component" value="Unassembled WGS sequence"/>
</dbReference>
<feature type="region of interest" description="Disordered" evidence="1">
    <location>
        <begin position="162"/>
        <end position="184"/>
    </location>
</feature>
<gene>
    <name evidence="2" type="ORF">RHOBADRAFT_53660</name>
</gene>
<feature type="region of interest" description="Disordered" evidence="1">
    <location>
        <begin position="236"/>
        <end position="289"/>
    </location>
</feature>
<feature type="region of interest" description="Disordered" evidence="1">
    <location>
        <begin position="1"/>
        <end position="29"/>
    </location>
</feature>
<feature type="non-terminal residue" evidence="2">
    <location>
        <position position="1"/>
    </location>
</feature>
<feature type="compositionally biased region" description="Basic residues" evidence="1">
    <location>
        <begin position="8"/>
        <end position="18"/>
    </location>
</feature>
<evidence type="ECO:0000313" key="3">
    <source>
        <dbReference type="Proteomes" id="UP000053890"/>
    </source>
</evidence>
<sequence>PAASHDHRACRRAPRRLPVHGGRLPALPDVRRRPEPALRRLVLARPTASSASSRPRLLARVHLDLDKALCALVPDGRGRSVPQRAGGRRRRVGLVGARQRRVVLGRLPRLWHLAERARGALPRPSARAVVVDAVAAARRPPAAVAPAVGPRGPHLARRARRQARPHDAATSRSCACRPQVPAHGRPGRQAVAAAAAVARPGCRLPHVDRRGGERGRHAVHLQAVVPSPTSRVRAVGPVGLVGPVPPRRAHQAAPPPDPRALLPPHGDEQLYPPTQHLRLPPCLDRPAPQHPRLDLVRVVRHAPGRHARDVLGGRLLGVRQPALLALGARWPAVPPRGPQAHHQGARAPQPQQEGAGGSGGGAAATAGDSAELGAVPVLARRASRPSPYPLCLDLAASFSSALESLSFSLY</sequence>
<protein>
    <submittedName>
        <fullName evidence="2">Uncharacterized protein</fullName>
    </submittedName>
</protein>
<proteinExistence type="predicted"/>
<reference evidence="2 3" key="1">
    <citation type="journal article" date="2015" name="Front. Microbiol.">
        <title>Genome sequence of the plant growth promoting endophytic yeast Rhodotorula graminis WP1.</title>
        <authorList>
            <person name="Firrincieli A."/>
            <person name="Otillar R."/>
            <person name="Salamov A."/>
            <person name="Schmutz J."/>
            <person name="Khan Z."/>
            <person name="Redman R.S."/>
            <person name="Fleck N.D."/>
            <person name="Lindquist E."/>
            <person name="Grigoriev I.V."/>
            <person name="Doty S.L."/>
        </authorList>
    </citation>
    <scope>NUCLEOTIDE SEQUENCE [LARGE SCALE GENOMIC DNA]</scope>
    <source>
        <strain evidence="2 3">WP1</strain>
    </source>
</reference>
<dbReference type="GeneID" id="28977388"/>
<feature type="non-terminal residue" evidence="2">
    <location>
        <position position="410"/>
    </location>
</feature>